<dbReference type="InParanoid" id="K2SCI7"/>
<keyword evidence="2" id="KW-0813">Transport</keyword>
<dbReference type="EMBL" id="AHHD01000346">
    <property type="protein sequence ID" value="EKG14535.1"/>
    <property type="molecule type" value="Genomic_DNA"/>
</dbReference>
<dbReference type="GO" id="GO:0140115">
    <property type="term" value="P:export across plasma membrane"/>
    <property type="evidence" value="ECO:0007669"/>
    <property type="project" value="UniProtKB-ARBA"/>
</dbReference>
<evidence type="ECO:0000259" key="9">
    <source>
        <dbReference type="PROSITE" id="PS50850"/>
    </source>
</evidence>
<dbReference type="FunFam" id="1.20.1250.20:FF:000172">
    <property type="entry name" value="MFS multidrug resistance transporter"/>
    <property type="match status" value="1"/>
</dbReference>
<dbReference type="PANTHER" id="PTHR23502:SF26">
    <property type="entry name" value="MAJOR FACILITATOR SUPERFAMILY (MFS) PROFILE DOMAIN-CONTAINING PROTEIN"/>
    <property type="match status" value="1"/>
</dbReference>
<proteinExistence type="predicted"/>
<feature type="transmembrane region" description="Helical" evidence="8">
    <location>
        <begin position="475"/>
        <end position="493"/>
    </location>
</feature>
<dbReference type="InterPro" id="IPR036259">
    <property type="entry name" value="MFS_trans_sf"/>
</dbReference>
<dbReference type="OrthoDB" id="440553at2759"/>
<feature type="transmembrane region" description="Helical" evidence="8">
    <location>
        <begin position="309"/>
        <end position="326"/>
    </location>
</feature>
<comment type="caution">
    <text evidence="10">The sequence shown here is derived from an EMBL/GenBank/DDBJ whole genome shotgun (WGS) entry which is preliminary data.</text>
</comment>
<evidence type="ECO:0000256" key="4">
    <source>
        <dbReference type="ARBA" id="ARBA00022989"/>
    </source>
</evidence>
<evidence type="ECO:0000256" key="3">
    <source>
        <dbReference type="ARBA" id="ARBA00022692"/>
    </source>
</evidence>
<keyword evidence="4 8" id="KW-1133">Transmembrane helix</keyword>
<accession>K2SCI7</accession>
<dbReference type="SUPFAM" id="SSF103473">
    <property type="entry name" value="MFS general substrate transporter"/>
    <property type="match status" value="1"/>
</dbReference>
<feature type="domain" description="Major facilitator superfamily (MFS) profile" evidence="9">
    <location>
        <begin position="73"/>
        <end position="524"/>
    </location>
</feature>
<comment type="subcellular location">
    <subcellularLocation>
        <location evidence="1">Membrane</location>
        <topology evidence="1">Multi-pass membrane protein</topology>
    </subcellularLocation>
</comment>
<dbReference type="STRING" id="1126212.K2SCI7"/>
<dbReference type="PANTHER" id="PTHR23502">
    <property type="entry name" value="MAJOR FACILITATOR SUPERFAMILY"/>
    <property type="match status" value="1"/>
</dbReference>
<feature type="transmembrane region" description="Helical" evidence="8">
    <location>
        <begin position="346"/>
        <end position="366"/>
    </location>
</feature>
<evidence type="ECO:0000256" key="6">
    <source>
        <dbReference type="ARBA" id="ARBA00023180"/>
    </source>
</evidence>
<feature type="transmembrane region" description="Helical" evidence="8">
    <location>
        <begin position="72"/>
        <end position="92"/>
    </location>
</feature>
<reference evidence="10 11" key="1">
    <citation type="journal article" date="2012" name="BMC Genomics">
        <title>Tools to kill: Genome of one of the most destructive plant pathogenic fungi Macrophomina phaseolina.</title>
        <authorList>
            <person name="Islam M.S."/>
            <person name="Haque M.S."/>
            <person name="Islam M.M."/>
            <person name="Emdad E.M."/>
            <person name="Halim A."/>
            <person name="Hossen Q.M.M."/>
            <person name="Hossain M.Z."/>
            <person name="Ahmed B."/>
            <person name="Rahim S."/>
            <person name="Rahman M.S."/>
            <person name="Alam M.M."/>
            <person name="Hou S."/>
            <person name="Wan X."/>
            <person name="Saito J.A."/>
            <person name="Alam M."/>
        </authorList>
    </citation>
    <scope>NUCLEOTIDE SEQUENCE [LARGE SCALE GENOMIC DNA]</scope>
    <source>
        <strain evidence="10 11">MS6</strain>
    </source>
</reference>
<dbReference type="Gene3D" id="1.20.1250.20">
    <property type="entry name" value="MFS general substrate transporter like domains"/>
    <property type="match status" value="1"/>
</dbReference>
<feature type="transmembrane region" description="Helical" evidence="8">
    <location>
        <begin position="228"/>
        <end position="247"/>
    </location>
</feature>
<dbReference type="VEuPathDB" id="FungiDB:MPH_08291"/>
<gene>
    <name evidence="10" type="ORF">MPH_08291</name>
</gene>
<dbReference type="FunCoup" id="K2SCI7">
    <property type="interactions" value="37"/>
</dbReference>
<feature type="transmembrane region" description="Helical" evidence="8">
    <location>
        <begin position="411"/>
        <end position="427"/>
    </location>
</feature>
<feature type="transmembrane region" description="Helical" evidence="8">
    <location>
        <begin position="104"/>
        <end position="126"/>
    </location>
</feature>
<dbReference type="FunFam" id="1.20.1720.10:FF:000009">
    <property type="entry name" value="MFS multidrug transporter"/>
    <property type="match status" value="1"/>
</dbReference>
<dbReference type="InterPro" id="IPR011701">
    <property type="entry name" value="MFS"/>
</dbReference>
<organism evidence="10 11">
    <name type="scientific">Macrophomina phaseolina (strain MS6)</name>
    <name type="common">Charcoal rot fungus</name>
    <dbReference type="NCBI Taxonomy" id="1126212"/>
    <lineage>
        <taxon>Eukaryota</taxon>
        <taxon>Fungi</taxon>
        <taxon>Dikarya</taxon>
        <taxon>Ascomycota</taxon>
        <taxon>Pezizomycotina</taxon>
        <taxon>Dothideomycetes</taxon>
        <taxon>Dothideomycetes incertae sedis</taxon>
        <taxon>Botryosphaeriales</taxon>
        <taxon>Botryosphaeriaceae</taxon>
        <taxon>Macrophomina</taxon>
    </lineage>
</organism>
<protein>
    <submittedName>
        <fullName evidence="10">Tetracycline resistance protein TetB/drug resistance transporter</fullName>
    </submittedName>
</protein>
<dbReference type="GO" id="GO:0005886">
    <property type="term" value="C:plasma membrane"/>
    <property type="evidence" value="ECO:0007669"/>
    <property type="project" value="TreeGrafter"/>
</dbReference>
<dbReference type="AlphaFoldDB" id="K2SCI7"/>
<keyword evidence="3 8" id="KW-0812">Transmembrane</keyword>
<evidence type="ECO:0000256" key="5">
    <source>
        <dbReference type="ARBA" id="ARBA00023136"/>
    </source>
</evidence>
<dbReference type="Proteomes" id="UP000007129">
    <property type="component" value="Unassembled WGS sequence"/>
</dbReference>
<keyword evidence="5 8" id="KW-0472">Membrane</keyword>
<dbReference type="Gene3D" id="1.20.1720.10">
    <property type="entry name" value="Multidrug resistance protein D"/>
    <property type="match status" value="1"/>
</dbReference>
<dbReference type="eggNOG" id="KOG0255">
    <property type="taxonomic scope" value="Eukaryota"/>
</dbReference>
<evidence type="ECO:0000313" key="11">
    <source>
        <dbReference type="Proteomes" id="UP000007129"/>
    </source>
</evidence>
<feature type="transmembrane region" description="Helical" evidence="8">
    <location>
        <begin position="138"/>
        <end position="157"/>
    </location>
</feature>
<dbReference type="InterPro" id="IPR020846">
    <property type="entry name" value="MFS_dom"/>
</dbReference>
<evidence type="ECO:0000313" key="10">
    <source>
        <dbReference type="EMBL" id="EKG14535.1"/>
    </source>
</evidence>
<name>K2SCI7_MACPH</name>
<evidence type="ECO:0000256" key="1">
    <source>
        <dbReference type="ARBA" id="ARBA00004141"/>
    </source>
</evidence>
<feature type="transmembrane region" description="Helical" evidence="8">
    <location>
        <begin position="439"/>
        <end position="463"/>
    </location>
</feature>
<evidence type="ECO:0000256" key="2">
    <source>
        <dbReference type="ARBA" id="ARBA00022448"/>
    </source>
</evidence>
<feature type="transmembrane region" description="Helical" evidence="8">
    <location>
        <begin position="499"/>
        <end position="518"/>
    </location>
</feature>
<keyword evidence="6" id="KW-0325">Glycoprotein</keyword>
<evidence type="ECO:0000256" key="7">
    <source>
        <dbReference type="ARBA" id="ARBA00056296"/>
    </source>
</evidence>
<evidence type="ECO:0000256" key="8">
    <source>
        <dbReference type="SAM" id="Phobius"/>
    </source>
</evidence>
<dbReference type="HOGENOM" id="CLU_008455_8_4_1"/>
<dbReference type="PRINTS" id="PR01036">
    <property type="entry name" value="TCRTETB"/>
</dbReference>
<dbReference type="Pfam" id="PF07690">
    <property type="entry name" value="MFS_1"/>
    <property type="match status" value="1"/>
</dbReference>
<sequence length="542" mass="59184">MIGSPYSGRRHSMPAVIKDGAINEKGEDKSINSIYTITPEESKSQLSIVDEIPSAEPPAPPYHVFTERRKMLMLFIVSLGGFFSPLSSNIYFPALGDISEDLHVSADLVALTITVYMAVQGIAPSFWAPFADIYGRRVVFIGTFSVYLVANVALGLVDNFIALMIFRGLQAAGSAATISIGSGVIGDIATSAERGGYVGIYGGVRMLGQSIGPVFGGILTQFLGFRSIFWSLTILGAIALFLILFFLPETLRSVAGNGTVQLTGIHKPFLYHFKPQPDVETAADPNRPRKKLTVAAFFDPLRFLFEKDVFATLLFGGIVYTIWSMITSSTTTLFRELYHIEDLVLGLAFLPNGAGCVIGSYAAGMLMDFDYKRTLAEYHKKHSIPEGKVLSKSDIKNLADFSIERARLRSAPWFVLLFVGTVAAYGLSLTDEDIDRPLILQFFISSAATALFSINSALTIDLYPGASASATAVNNLIRCSIGAVGVAIVEPLLQVLDPQWTFIMLSGVALVASPLLFIEMRWGQRWRQEREARLARRQALNV</sequence>
<comment type="function">
    <text evidence="7">MFS-type transporter; part of the gene cluster that mediates the biosynthesis of squalestatin S1 (SQS1, also known as zaragozic acid A), a heavily oxidized fungal polyketide that offers potent cholesterol lowering activity by targeting squalene synthase (SS).</text>
</comment>
<dbReference type="GO" id="GO:0015137">
    <property type="term" value="F:citrate transmembrane transporter activity"/>
    <property type="evidence" value="ECO:0007669"/>
    <property type="project" value="UniProtKB-ARBA"/>
</dbReference>
<dbReference type="PROSITE" id="PS50850">
    <property type="entry name" value="MFS"/>
    <property type="match status" value="1"/>
</dbReference>